<evidence type="ECO:0000259" key="6">
    <source>
        <dbReference type="Pfam" id="PF08479"/>
    </source>
</evidence>
<dbReference type="AlphaFoldDB" id="A0A2A4FZV8"/>
<evidence type="ECO:0000313" key="7">
    <source>
        <dbReference type="EMBL" id="PCE43756.1"/>
    </source>
</evidence>
<evidence type="ECO:0000256" key="3">
    <source>
        <dbReference type="ARBA" id="ARBA00023237"/>
    </source>
</evidence>
<dbReference type="Pfam" id="PF03865">
    <property type="entry name" value="ShlB"/>
    <property type="match status" value="1"/>
</dbReference>
<keyword evidence="2" id="KW-0812">Transmembrane</keyword>
<feature type="domain" description="Polypeptide-transport-associated ShlB-type" evidence="6">
    <location>
        <begin position="70"/>
        <end position="141"/>
    </location>
</feature>
<dbReference type="OrthoDB" id="7439045at2"/>
<dbReference type="Proteomes" id="UP000218934">
    <property type="component" value="Unassembled WGS sequence"/>
</dbReference>
<sequence length="545" mass="57504">MRPSTGLVAAGLALGAPIMAAGAQSPLILDRNRADRIQPITPTVPNAARQAPATAAPVIEGGAEQGGTIIKAIRFVGTQAPIEAARAAEAYIGKPATRATLQNVAAAVSAGYAKADVALYSVLIPNQDISDGVLRVLLIEGTVEQVIVTDTSTGRARRLVAAIGDRLTAEKPLRKSTLQRYVSLIQDVPGTTTDIDIVQGSAQGLVRIVLTVRDKKNEFASGFDNRAGSTYRGGAFTARATLFHLLRGGDQTDINLAASTNFRNYRYASLSHSTAIGSNGGRLALSAGYLKTKPRNTPIKGDAEIVGLTYSYPLIRDYRRNLTASAGVDGLNSDNAAFGQLIASERTRAARVALGYVEALPKRTLAGGVTVSRGLDMLGARVTAPLAETRFTKANARISLDQAIGKTFIARLRLSGQYSRDRLPAAERFAVGGEELGRAFEIAVLTGDRGAGALAELAVKPMMKSKLFGATELYAFADAAKLRILPRGPLPGGTFDLASAGGGLRLAYTSKAALFLEAAKPLDRPYAGYEKDWRLSVGWKLALRS</sequence>
<dbReference type="EMBL" id="NWUF01000002">
    <property type="protein sequence ID" value="PCE43756.1"/>
    <property type="molecule type" value="Genomic_DNA"/>
</dbReference>
<feature type="chain" id="PRO_5013308755" evidence="4">
    <location>
        <begin position="21"/>
        <end position="545"/>
    </location>
</feature>
<keyword evidence="1" id="KW-1134">Transmembrane beta strand</keyword>
<organism evidence="7 8">
    <name type="scientific">Rhizorhabdus dicambivorans</name>
    <dbReference type="NCBI Taxonomy" id="1850238"/>
    <lineage>
        <taxon>Bacteria</taxon>
        <taxon>Pseudomonadati</taxon>
        <taxon>Pseudomonadota</taxon>
        <taxon>Alphaproteobacteria</taxon>
        <taxon>Sphingomonadales</taxon>
        <taxon>Sphingomonadaceae</taxon>
        <taxon>Rhizorhabdus</taxon>
    </lineage>
</organism>
<protein>
    <submittedName>
        <fullName evidence="7">ShlB/FhaC/HecB family hemolysin secretion/activation protein</fullName>
    </submittedName>
</protein>
<dbReference type="PANTHER" id="PTHR34597:SF6">
    <property type="entry name" value="BLR6126 PROTEIN"/>
    <property type="match status" value="1"/>
</dbReference>
<dbReference type="KEGG" id="rdi:CMV14_22015"/>
<dbReference type="PANTHER" id="PTHR34597">
    <property type="entry name" value="SLR1661 PROTEIN"/>
    <property type="match status" value="1"/>
</dbReference>
<gene>
    <name evidence="7" type="ORF">COO09_02130</name>
</gene>
<proteinExistence type="predicted"/>
<evidence type="ECO:0000313" key="8">
    <source>
        <dbReference type="Proteomes" id="UP000218934"/>
    </source>
</evidence>
<keyword evidence="8" id="KW-1185">Reference proteome</keyword>
<name>A0A2A4FZV8_9SPHN</name>
<dbReference type="GO" id="GO:0046819">
    <property type="term" value="P:protein secretion by the type V secretion system"/>
    <property type="evidence" value="ECO:0007669"/>
    <property type="project" value="TreeGrafter"/>
</dbReference>
<dbReference type="Gene3D" id="2.40.160.50">
    <property type="entry name" value="membrane protein fhac: a member of the omp85/tpsb transporter family"/>
    <property type="match status" value="1"/>
</dbReference>
<keyword evidence="1" id="KW-0472">Membrane</keyword>
<keyword evidence="3" id="KW-0998">Cell outer membrane</keyword>
<dbReference type="InterPro" id="IPR005565">
    <property type="entry name" value="Hemolysn_activator_HlyB_C"/>
</dbReference>
<evidence type="ECO:0000256" key="4">
    <source>
        <dbReference type="SAM" id="SignalP"/>
    </source>
</evidence>
<evidence type="ECO:0000256" key="2">
    <source>
        <dbReference type="ARBA" id="ARBA00022692"/>
    </source>
</evidence>
<evidence type="ECO:0000259" key="5">
    <source>
        <dbReference type="Pfam" id="PF03865"/>
    </source>
</evidence>
<evidence type="ECO:0000256" key="1">
    <source>
        <dbReference type="ARBA" id="ARBA00022452"/>
    </source>
</evidence>
<dbReference type="Gene3D" id="3.10.20.310">
    <property type="entry name" value="membrane protein fhac"/>
    <property type="match status" value="1"/>
</dbReference>
<dbReference type="RefSeq" id="WP_066965670.1">
    <property type="nucleotide sequence ID" value="NZ_CP023449.1"/>
</dbReference>
<feature type="signal peptide" evidence="4">
    <location>
        <begin position="1"/>
        <end position="20"/>
    </location>
</feature>
<dbReference type="Pfam" id="PF08479">
    <property type="entry name" value="POTRA_2"/>
    <property type="match status" value="1"/>
</dbReference>
<comment type="caution">
    <text evidence="7">The sequence shown here is derived from an EMBL/GenBank/DDBJ whole genome shotgun (WGS) entry which is preliminary data.</text>
</comment>
<dbReference type="GO" id="GO:0098046">
    <property type="term" value="C:type V protein secretion system complex"/>
    <property type="evidence" value="ECO:0007669"/>
    <property type="project" value="TreeGrafter"/>
</dbReference>
<accession>A0A2A4FZV8</accession>
<dbReference type="GO" id="GO:0008320">
    <property type="term" value="F:protein transmembrane transporter activity"/>
    <property type="evidence" value="ECO:0007669"/>
    <property type="project" value="TreeGrafter"/>
</dbReference>
<keyword evidence="4" id="KW-0732">Signal</keyword>
<dbReference type="InterPro" id="IPR013686">
    <property type="entry name" value="Polypept-transport_assoc_ShlB"/>
</dbReference>
<dbReference type="InterPro" id="IPR051544">
    <property type="entry name" value="TPS_OM_transporter"/>
</dbReference>
<reference evidence="7 8" key="1">
    <citation type="submission" date="2017-09" db="EMBL/GenBank/DDBJ databases">
        <title>The Catabolism of 3,6-Dichlorosalicylic acid is Initiated by the Cytochrome P450 Monooxygenase DsmABC in Rhizorhabdus dicambivorans Ndbn-20.</title>
        <authorList>
            <person name="Na L."/>
        </authorList>
    </citation>
    <scope>NUCLEOTIDE SEQUENCE [LARGE SCALE GENOMIC DNA]</scope>
    <source>
        <strain evidence="7 8">Ndbn-20m</strain>
    </source>
</reference>
<feature type="domain" description="Haemolysin activator HlyB C-terminal" evidence="5">
    <location>
        <begin position="213"/>
        <end position="484"/>
    </location>
</feature>